<dbReference type="InterPro" id="IPR009057">
    <property type="entry name" value="Homeodomain-like_sf"/>
</dbReference>
<evidence type="ECO:0000256" key="2">
    <source>
        <dbReference type="ARBA" id="ARBA00023125"/>
    </source>
</evidence>
<dbReference type="PROSITE" id="PS51253">
    <property type="entry name" value="HTH_CENPB"/>
    <property type="match status" value="1"/>
</dbReference>
<dbReference type="SUPFAM" id="SSF46689">
    <property type="entry name" value="Homeodomain-like"/>
    <property type="match status" value="2"/>
</dbReference>
<feature type="domain" description="HTH CENPB-type" evidence="4">
    <location>
        <begin position="102"/>
        <end position="170"/>
    </location>
</feature>
<dbReference type="EMBL" id="DS231833">
    <property type="protein sequence ID" value="EDS32247.1"/>
    <property type="molecule type" value="Genomic_DNA"/>
</dbReference>
<name>B0W3V0_CULQU</name>
<dbReference type="GO" id="GO:0005634">
    <property type="term" value="C:nucleus"/>
    <property type="evidence" value="ECO:0007669"/>
    <property type="project" value="UniProtKB-SubCell"/>
</dbReference>
<dbReference type="Gene3D" id="1.10.10.60">
    <property type="entry name" value="Homeodomain-like"/>
    <property type="match status" value="2"/>
</dbReference>
<dbReference type="PANTHER" id="PTHR19303">
    <property type="entry name" value="TRANSPOSON"/>
    <property type="match status" value="1"/>
</dbReference>
<dbReference type="KEGG" id="cqu:CpipJ_CPIJ002116"/>
<dbReference type="InterPro" id="IPR007889">
    <property type="entry name" value="HTH_Psq"/>
</dbReference>
<accession>B0W3V0</accession>
<dbReference type="FunCoup" id="B0W3V0">
    <property type="interactions" value="192"/>
</dbReference>
<dbReference type="PANTHER" id="PTHR19303:SF73">
    <property type="entry name" value="PROTEIN PDC2"/>
    <property type="match status" value="1"/>
</dbReference>
<dbReference type="Pfam" id="PF03221">
    <property type="entry name" value="HTH_Tnp_Tc5"/>
    <property type="match status" value="1"/>
</dbReference>
<dbReference type="HOGENOM" id="CLU_1572148_0_0_1"/>
<evidence type="ECO:0000313" key="6">
    <source>
        <dbReference type="EnsemblMetazoa" id="CPIJ002116-PA"/>
    </source>
</evidence>
<dbReference type="EnsemblMetazoa" id="CPIJ002116-RA">
    <property type="protein sequence ID" value="CPIJ002116-PA"/>
    <property type="gene ID" value="CPIJ002116"/>
</dbReference>
<evidence type="ECO:0000256" key="1">
    <source>
        <dbReference type="ARBA" id="ARBA00004123"/>
    </source>
</evidence>
<dbReference type="eggNOG" id="KOG3105">
    <property type="taxonomic scope" value="Eukaryota"/>
</dbReference>
<dbReference type="InParanoid" id="B0W3V0"/>
<dbReference type="STRING" id="7176.B0W3V0"/>
<dbReference type="VEuPathDB" id="VectorBase:CPIJ002116"/>
<dbReference type="Pfam" id="PF04218">
    <property type="entry name" value="CENP-B_N"/>
    <property type="match status" value="1"/>
</dbReference>
<organism>
    <name type="scientific">Culex quinquefasciatus</name>
    <name type="common">Southern house mosquito</name>
    <name type="synonym">Culex pungens</name>
    <dbReference type="NCBI Taxonomy" id="7176"/>
    <lineage>
        <taxon>Eukaryota</taxon>
        <taxon>Metazoa</taxon>
        <taxon>Ecdysozoa</taxon>
        <taxon>Arthropoda</taxon>
        <taxon>Hexapoda</taxon>
        <taxon>Insecta</taxon>
        <taxon>Pterygota</taxon>
        <taxon>Neoptera</taxon>
        <taxon>Endopterygota</taxon>
        <taxon>Diptera</taxon>
        <taxon>Nematocera</taxon>
        <taxon>Culicoidea</taxon>
        <taxon>Culicidae</taxon>
        <taxon>Culicinae</taxon>
        <taxon>Culicini</taxon>
        <taxon>Culex</taxon>
        <taxon>Culex</taxon>
    </lineage>
</organism>
<dbReference type="AlphaFoldDB" id="B0W3V0"/>
<evidence type="ECO:0000313" key="5">
    <source>
        <dbReference type="EMBL" id="EDS32247.1"/>
    </source>
</evidence>
<evidence type="ECO:0000256" key="3">
    <source>
        <dbReference type="ARBA" id="ARBA00023242"/>
    </source>
</evidence>
<reference evidence="6" key="2">
    <citation type="submission" date="2021-02" db="UniProtKB">
        <authorList>
            <consortium name="EnsemblMetazoa"/>
        </authorList>
    </citation>
    <scope>IDENTIFICATION</scope>
    <source>
        <strain evidence="6">JHB</strain>
    </source>
</reference>
<dbReference type="InterPro" id="IPR006600">
    <property type="entry name" value="HTH_CenpB_DNA-bd_dom"/>
</dbReference>
<dbReference type="GO" id="GO:0003677">
    <property type="term" value="F:DNA binding"/>
    <property type="evidence" value="ECO:0007669"/>
    <property type="project" value="UniProtKB-KW"/>
</dbReference>
<keyword evidence="7" id="KW-1185">Reference proteome</keyword>
<sequence length="170" mass="20078">MTKQRSFLARFPIAAYGWECTWKVTQQRTNFATNVLQIDKTKRNSLTLEQKVEIIKLLGEQAHTKAHLAKQFGVDRSTIRKIELQKERVLLSVSTICIENCQRKYVSTGKHHELEEVLYYWVRQMKSQQKSMTNAMILDQAKFIADQMNVEESFKFSAKWLRNFKKRFGL</sequence>
<keyword evidence="2" id="KW-0238">DNA-binding</keyword>
<gene>
    <name evidence="6" type="primary">6032857</name>
    <name evidence="5" type="ORF">CpipJ_CPIJ002116</name>
</gene>
<dbReference type="OrthoDB" id="7612720at2759"/>
<dbReference type="VEuPathDB" id="VectorBase:CQUJHB000344"/>
<dbReference type="SMART" id="SM00674">
    <property type="entry name" value="CENPB"/>
    <property type="match status" value="1"/>
</dbReference>
<protein>
    <recommendedName>
        <fullName evidence="4">HTH CENPB-type domain-containing protein</fullName>
    </recommendedName>
</protein>
<evidence type="ECO:0000259" key="4">
    <source>
        <dbReference type="PROSITE" id="PS51253"/>
    </source>
</evidence>
<comment type="subcellular location">
    <subcellularLocation>
        <location evidence="1">Nucleus</location>
    </subcellularLocation>
</comment>
<dbReference type="InterPro" id="IPR050863">
    <property type="entry name" value="CenT-Element_Derived"/>
</dbReference>
<keyword evidence="3" id="KW-0539">Nucleus</keyword>
<proteinExistence type="predicted"/>
<dbReference type="Proteomes" id="UP000002320">
    <property type="component" value="Unassembled WGS sequence"/>
</dbReference>
<evidence type="ECO:0000313" key="7">
    <source>
        <dbReference type="Proteomes" id="UP000002320"/>
    </source>
</evidence>
<reference evidence="5" key="1">
    <citation type="submission" date="2007-03" db="EMBL/GenBank/DDBJ databases">
        <title>Annotation of Culex pipiens quinquefasciatus.</title>
        <authorList>
            <consortium name="The Broad Institute Genome Sequencing Platform"/>
            <person name="Atkinson P.W."/>
            <person name="Hemingway J."/>
            <person name="Christensen B.M."/>
            <person name="Higgs S."/>
            <person name="Kodira C."/>
            <person name="Hannick L."/>
            <person name="Megy K."/>
            <person name="O'Leary S."/>
            <person name="Pearson M."/>
            <person name="Haas B.J."/>
            <person name="Mauceli E."/>
            <person name="Wortman J.R."/>
            <person name="Lee N.H."/>
            <person name="Guigo R."/>
            <person name="Stanke M."/>
            <person name="Alvarado L."/>
            <person name="Amedeo P."/>
            <person name="Antoine C.H."/>
            <person name="Arensburger P."/>
            <person name="Bidwell S.L."/>
            <person name="Crawford M."/>
            <person name="Camaro F."/>
            <person name="Devon K."/>
            <person name="Engels R."/>
            <person name="Hammond M."/>
            <person name="Howarth C."/>
            <person name="Koehrsen M."/>
            <person name="Lawson D."/>
            <person name="Montgomery P."/>
            <person name="Nene V."/>
            <person name="Nusbaum C."/>
            <person name="Puiu D."/>
            <person name="Romero-Severson J."/>
            <person name="Severson D.W."/>
            <person name="Shumway M."/>
            <person name="Sisk P."/>
            <person name="Stolte C."/>
            <person name="Zeng Q."/>
            <person name="Eisenstadt E."/>
            <person name="Fraser-Liggett C."/>
            <person name="Strausberg R."/>
            <person name="Galagan J."/>
            <person name="Birren B."/>
            <person name="Collins F.H."/>
        </authorList>
    </citation>
    <scope>NUCLEOTIDE SEQUENCE [LARGE SCALE GENOMIC DNA]</scope>
    <source>
        <strain evidence="5">JHB</strain>
    </source>
</reference>